<evidence type="ECO:0008006" key="7">
    <source>
        <dbReference type="Google" id="ProtNLM"/>
    </source>
</evidence>
<dbReference type="GO" id="GO:0003676">
    <property type="term" value="F:nucleic acid binding"/>
    <property type="evidence" value="ECO:0007669"/>
    <property type="project" value="InterPro"/>
</dbReference>
<accession>A0AAD5UQG0</accession>
<gene>
    <name evidence="5" type="ORF">NLI96_g12129</name>
</gene>
<evidence type="ECO:0000259" key="4">
    <source>
        <dbReference type="PROSITE" id="PS50879"/>
    </source>
</evidence>
<comment type="caution">
    <text evidence="5">The sequence shown here is derived from an EMBL/GenBank/DDBJ whole genome shotgun (WGS) entry which is preliminary data.</text>
</comment>
<evidence type="ECO:0000256" key="1">
    <source>
        <dbReference type="SAM" id="Coils"/>
    </source>
</evidence>
<dbReference type="Pfam" id="PF00078">
    <property type="entry name" value="RVT_1"/>
    <property type="match status" value="1"/>
</dbReference>
<dbReference type="CDD" id="cd01650">
    <property type="entry name" value="RT_nLTR_like"/>
    <property type="match status" value="1"/>
</dbReference>
<evidence type="ECO:0000256" key="2">
    <source>
        <dbReference type="SAM" id="MobiDB-lite"/>
    </source>
</evidence>
<dbReference type="Gene3D" id="3.30.420.10">
    <property type="entry name" value="Ribonuclease H-like superfamily/Ribonuclease H"/>
    <property type="match status" value="1"/>
</dbReference>
<dbReference type="EMBL" id="JANAWD010000939">
    <property type="protein sequence ID" value="KAJ3474986.1"/>
    <property type="molecule type" value="Genomic_DNA"/>
</dbReference>
<feature type="compositionally biased region" description="Low complexity" evidence="2">
    <location>
        <begin position="382"/>
        <end position="398"/>
    </location>
</feature>
<dbReference type="PANTHER" id="PTHR33481">
    <property type="entry name" value="REVERSE TRANSCRIPTASE"/>
    <property type="match status" value="1"/>
</dbReference>
<proteinExistence type="predicted"/>
<feature type="domain" description="Reverse transcriptase" evidence="3">
    <location>
        <begin position="963"/>
        <end position="1250"/>
    </location>
</feature>
<dbReference type="PROSITE" id="PS50879">
    <property type="entry name" value="RNASE_H_1"/>
    <property type="match status" value="1"/>
</dbReference>
<name>A0AAD5UQG0_9APHY</name>
<feature type="coiled-coil region" evidence="1">
    <location>
        <begin position="113"/>
        <end position="140"/>
    </location>
</feature>
<dbReference type="InterPro" id="IPR036691">
    <property type="entry name" value="Endo/exonu/phosph_ase_sf"/>
</dbReference>
<dbReference type="GO" id="GO:0004523">
    <property type="term" value="F:RNA-DNA hybrid ribonuclease activity"/>
    <property type="evidence" value="ECO:0007669"/>
    <property type="project" value="InterPro"/>
</dbReference>
<dbReference type="Proteomes" id="UP001212997">
    <property type="component" value="Unassembled WGS sequence"/>
</dbReference>
<reference evidence="5" key="1">
    <citation type="submission" date="2022-07" db="EMBL/GenBank/DDBJ databases">
        <title>Genome Sequence of Physisporinus lineatus.</title>
        <authorList>
            <person name="Buettner E."/>
        </authorList>
    </citation>
    <scope>NUCLEOTIDE SEQUENCE</scope>
    <source>
        <strain evidence="5">VT162</strain>
    </source>
</reference>
<feature type="compositionally biased region" description="Basic and acidic residues" evidence="2">
    <location>
        <begin position="1589"/>
        <end position="1606"/>
    </location>
</feature>
<feature type="region of interest" description="Disordered" evidence="2">
    <location>
        <begin position="382"/>
        <end position="482"/>
    </location>
</feature>
<dbReference type="Pfam" id="PF00075">
    <property type="entry name" value="RNase_H"/>
    <property type="match status" value="1"/>
</dbReference>
<dbReference type="SUPFAM" id="SSF53098">
    <property type="entry name" value="Ribonuclease H-like"/>
    <property type="match status" value="1"/>
</dbReference>
<organism evidence="5 6">
    <name type="scientific">Meripilus lineatus</name>
    <dbReference type="NCBI Taxonomy" id="2056292"/>
    <lineage>
        <taxon>Eukaryota</taxon>
        <taxon>Fungi</taxon>
        <taxon>Dikarya</taxon>
        <taxon>Basidiomycota</taxon>
        <taxon>Agaricomycotina</taxon>
        <taxon>Agaricomycetes</taxon>
        <taxon>Polyporales</taxon>
        <taxon>Meripilaceae</taxon>
        <taxon>Meripilus</taxon>
    </lineage>
</organism>
<evidence type="ECO:0000313" key="5">
    <source>
        <dbReference type="EMBL" id="KAJ3474986.1"/>
    </source>
</evidence>
<dbReference type="InterPro" id="IPR002156">
    <property type="entry name" value="RNaseH_domain"/>
</dbReference>
<dbReference type="Gene3D" id="3.60.10.10">
    <property type="entry name" value="Endonuclease/exonuclease/phosphatase"/>
    <property type="match status" value="1"/>
</dbReference>
<feature type="region of interest" description="Disordered" evidence="2">
    <location>
        <begin position="1583"/>
        <end position="1606"/>
    </location>
</feature>
<evidence type="ECO:0000259" key="3">
    <source>
        <dbReference type="PROSITE" id="PS50878"/>
    </source>
</evidence>
<dbReference type="PANTHER" id="PTHR33481:SF1">
    <property type="entry name" value="ENDONUCLEASE_EXONUCLEASE_PHOSPHATASE DOMAIN-CONTAINING PROTEIN-RELATED"/>
    <property type="match status" value="1"/>
</dbReference>
<protein>
    <recommendedName>
        <fullName evidence="7">Reverse transcriptase</fullName>
    </recommendedName>
</protein>
<dbReference type="Pfam" id="PF14529">
    <property type="entry name" value="Exo_endo_phos_2"/>
    <property type="match status" value="1"/>
</dbReference>
<feature type="compositionally biased region" description="Acidic residues" evidence="2">
    <location>
        <begin position="419"/>
        <end position="431"/>
    </location>
</feature>
<dbReference type="InterPro" id="IPR036397">
    <property type="entry name" value="RNaseH_sf"/>
</dbReference>
<sequence length="1772" mass="199585">MPPDLRSKVTQKGTKIAHLGLGDKEKAESVNSIPSAFDFLRDKAGLEGRDTGKVLQALIHVGELPKETLRLVARDAIRAAAFLIISNVKKMEEEEAMEERIIGRIAAETAAPLEKLAASLKDTSDNLKEVRASVEALEKQQEKVVGASAPGNGTSYAAKAAAGIGRSQMVSGQQAQDLQRQRRIMVMWPEEDMGGKSTKSLTEKELVLKANMALKGYRRDVPKMPEGVRFVSAKKLPSGKGFQLNLATVEHADWLRKNDTLQGFLRHFDGGLCTSRPQTFGGVAEYVPISFSPDDRAALAEAAADSQMDSEDLVSARWIKPVQRRRPEQTTAFLIINFASPGAAQFAFAHGMIIEGKQVQNRRTSGATIAKLEDMLRGTASALSSSSKSSRGRSACKAPIKMSPDFENSDIADTGFVQSDDDPEAESEGPETDFQLVAPSSRRKGSQGRKGSAGVPQPSVDSGRKLVGKGKGDKRKMGQVPGQSSLKSYNFVVDTREPYFDHLRNTRENNRWYVVYPPKFKEAERAPRSVMLISKALSTNTWVPLQVESLDVTAIRLVPRERGAPNLLIYNVYVDQANSETITAIDQHTAKTRQSIPGETQVLWLGDFNRHSPMWDEERNSHLFTRENVRKADYLIRATVRQGMCMLLPPGIPTLEASRTKNETRPDNVFGSEGLTETIRTCRVHPERRPVCTDHYPILTTLERESGEAQYRPRLNYRAADWEGVRRRLREELVRRTPSKEIGSGAELEESLQRLNEAIQVAVEENVPKCKLTPFTKRWWNKELTEKRKELNRMARRSVRHKHQEMHPAHEIYFDGRKEYKKAIATAKEGHWRDFVKEISELNVWEAGKMIGGKLRAGGCTRVAGLRVEGEEGEEITDNERKSLEFFRAFFMGKPEEVLHGIDETTQYPPPAFTFRNITDAQIHRAIRRLHPRKAAGPSEITNEVFQETEDIILPFLGPIFRATFDLRYYPEVWKRYNTIVIRKPGRPDYQVPKAYRPIALLDCMGKVLSSCLAEVLTYESERLGLIPKSQFGGRPSHTTTDALQLLVARIKKAWRGGRVVSGLFLDIKAAFPSVVPERLVHELRLKGVPEEITGWVKVKLEGRSTKLMFDDFVSEAREIESGLDQGCPLSVIFHHFSNAFLMEVPKERNREYGSLFIDDTCILAEGDTFEEAHGKLKVMMEKEEGILEGARRRNINFEITKSAIVDFTRKREKDPIVPRRTMPMRRPEVEIGGQLIRPQRSYRFLGLLVDEELRWKEHAEKAAVKGVVWGGQLARVTKEVVGMKTQFALQLYRATAVPGMLYAAEVFCAPSVRTNSDGTRRLVPSPHTKKLGRVQRHAIMRAVGALRSTATDVLEAHLDVLPMPCLVNRICSRAAVRIATLPETHPLTKMAKSAARKLVKKHRSPLDVILNVYDTGYGRIEKISYIRPSISPYWQPNFYVVIPLGKEEAIEEVAQLEDETVLYSDGSAFEGGVGAAAVLESRERQGRFRSLRVYLGTIEEHTVYEAELTGIILAVWLAKTNTPATTDAVSICLDNQAALQALLHVRPHAGHHLVDQVHDQVDELRRMRPNLRITFRWIPGHKGVPGNEKSDEEAKKASKGDVSDRRSIPVALRRTLLVSASATKQRVNKRIKEEAADLWKESKRHARVTSIDPSIPSKSYLKLIRPLTKAQTSIITQLRTEHAPLNKYLRRIGKHTTGRCDRCKWTDESVIHFLLACPAQQNTRNRVFSTIPRRDRTLQTLLNTPKGVRLTLQYLQRTRRFPSIPLYNPKK</sequence>
<dbReference type="SUPFAM" id="SSF56219">
    <property type="entry name" value="DNase I-like"/>
    <property type="match status" value="1"/>
</dbReference>
<feature type="domain" description="RNase H type-1" evidence="4">
    <location>
        <begin position="1457"/>
        <end position="1600"/>
    </location>
</feature>
<dbReference type="PROSITE" id="PS50878">
    <property type="entry name" value="RT_POL"/>
    <property type="match status" value="1"/>
</dbReference>
<dbReference type="CDD" id="cd09276">
    <property type="entry name" value="Rnase_HI_RT_non_LTR"/>
    <property type="match status" value="1"/>
</dbReference>
<dbReference type="InterPro" id="IPR005135">
    <property type="entry name" value="Endo/exonuclease/phosphatase"/>
</dbReference>
<keyword evidence="6" id="KW-1185">Reference proteome</keyword>
<dbReference type="InterPro" id="IPR012337">
    <property type="entry name" value="RNaseH-like_sf"/>
</dbReference>
<dbReference type="InterPro" id="IPR000477">
    <property type="entry name" value="RT_dom"/>
</dbReference>
<evidence type="ECO:0000313" key="6">
    <source>
        <dbReference type="Proteomes" id="UP001212997"/>
    </source>
</evidence>
<keyword evidence="1" id="KW-0175">Coiled coil</keyword>